<dbReference type="AlphaFoldDB" id="A0A444ZMV6"/>
<dbReference type="GO" id="GO:0005634">
    <property type="term" value="C:nucleus"/>
    <property type="evidence" value="ECO:0007669"/>
    <property type="project" value="UniProtKB-SubCell"/>
</dbReference>
<dbReference type="GO" id="GO:0003700">
    <property type="term" value="F:DNA-binding transcription factor activity"/>
    <property type="evidence" value="ECO:0007669"/>
    <property type="project" value="InterPro"/>
</dbReference>
<dbReference type="GO" id="GO:0003677">
    <property type="term" value="F:DNA binding"/>
    <property type="evidence" value="ECO:0007669"/>
    <property type="project" value="UniProtKB-KW"/>
</dbReference>
<dbReference type="STRING" id="3818.A0A444ZMV6"/>
<evidence type="ECO:0000313" key="5">
    <source>
        <dbReference type="EMBL" id="RYR15526.1"/>
    </source>
</evidence>
<dbReference type="PANTHER" id="PTHR22952">
    <property type="entry name" value="CAMP-RESPONSE ELEMENT BINDING PROTEIN-RELATED"/>
    <property type="match status" value="1"/>
</dbReference>
<dbReference type="InterPro" id="IPR043452">
    <property type="entry name" value="BZIP46-like"/>
</dbReference>
<evidence type="ECO:0000256" key="2">
    <source>
        <dbReference type="ARBA" id="ARBA00023125"/>
    </source>
</evidence>
<evidence type="ECO:0000256" key="1">
    <source>
        <dbReference type="ARBA" id="ARBA00004123"/>
    </source>
</evidence>
<protein>
    <recommendedName>
        <fullName evidence="4">BZIP domain-containing protein</fullName>
    </recommendedName>
</protein>
<dbReference type="EMBL" id="SDMP01000014">
    <property type="protein sequence ID" value="RYR15526.1"/>
    <property type="molecule type" value="Genomic_DNA"/>
</dbReference>
<dbReference type="PANTHER" id="PTHR22952:SF175">
    <property type="entry name" value="PROTEIN ABSCISIC ACID-INSENSITIVE 5"/>
    <property type="match status" value="1"/>
</dbReference>
<reference evidence="5 6" key="1">
    <citation type="submission" date="2019-01" db="EMBL/GenBank/DDBJ databases">
        <title>Sequencing of cultivated peanut Arachis hypogaea provides insights into genome evolution and oil improvement.</title>
        <authorList>
            <person name="Chen X."/>
        </authorList>
    </citation>
    <scope>NUCLEOTIDE SEQUENCE [LARGE SCALE GENOMIC DNA]</scope>
    <source>
        <strain evidence="6">cv. Fuhuasheng</strain>
        <tissue evidence="5">Leaves</tissue>
    </source>
</reference>
<evidence type="ECO:0000313" key="6">
    <source>
        <dbReference type="Proteomes" id="UP000289738"/>
    </source>
</evidence>
<accession>A0A444ZMV6</accession>
<dbReference type="InterPro" id="IPR004827">
    <property type="entry name" value="bZIP"/>
</dbReference>
<comment type="subcellular location">
    <subcellularLocation>
        <location evidence="1">Nucleus</location>
    </subcellularLocation>
</comment>
<sequence>MANRAHQGSQYSLHNMNLDELMRSGIIDESGQVVQNPCSTFSSNNPSFLFNTSSSMDNNNNNHHHLEQPNLPDTTTFEEILAHAEMINHNTSNNNYDVGSQGNNVLVDPKSFIGVDPIVMASHQANWLQIRYPSVQQHHQENVCHDFGDSKPVVNTPVMETGHSNSSLEISMPVAAPAAMSSCTCSDSKGVVFGDCGRRSRKRGFSAEVQEHGIDRKQRRMAKNRESAAKSRAKKQVPIKHVVGMVADTLFFLVSCGLNGHLNRYHAGIMLLRGSNSNYNHNIATKIAITNCNLKFCIVSNYG</sequence>
<dbReference type="InterPro" id="IPR046347">
    <property type="entry name" value="bZIP_sf"/>
</dbReference>
<feature type="domain" description="BZIP" evidence="4">
    <location>
        <begin position="219"/>
        <end position="234"/>
    </location>
</feature>
<dbReference type="PROSITE" id="PS00036">
    <property type="entry name" value="BZIP_BASIC"/>
    <property type="match status" value="1"/>
</dbReference>
<dbReference type="Proteomes" id="UP000289738">
    <property type="component" value="Chromosome B04"/>
</dbReference>
<dbReference type="GO" id="GO:0045893">
    <property type="term" value="P:positive regulation of DNA-templated transcription"/>
    <property type="evidence" value="ECO:0007669"/>
    <property type="project" value="InterPro"/>
</dbReference>
<name>A0A444ZMV6_ARAHY</name>
<dbReference type="Gene3D" id="1.20.5.170">
    <property type="match status" value="1"/>
</dbReference>
<comment type="caution">
    <text evidence="5">The sequence shown here is derived from an EMBL/GenBank/DDBJ whole genome shotgun (WGS) entry which is preliminary data.</text>
</comment>
<evidence type="ECO:0000259" key="4">
    <source>
        <dbReference type="PROSITE" id="PS00036"/>
    </source>
</evidence>
<organism evidence="5 6">
    <name type="scientific">Arachis hypogaea</name>
    <name type="common">Peanut</name>
    <dbReference type="NCBI Taxonomy" id="3818"/>
    <lineage>
        <taxon>Eukaryota</taxon>
        <taxon>Viridiplantae</taxon>
        <taxon>Streptophyta</taxon>
        <taxon>Embryophyta</taxon>
        <taxon>Tracheophyta</taxon>
        <taxon>Spermatophyta</taxon>
        <taxon>Magnoliopsida</taxon>
        <taxon>eudicotyledons</taxon>
        <taxon>Gunneridae</taxon>
        <taxon>Pentapetalae</taxon>
        <taxon>rosids</taxon>
        <taxon>fabids</taxon>
        <taxon>Fabales</taxon>
        <taxon>Fabaceae</taxon>
        <taxon>Papilionoideae</taxon>
        <taxon>50 kb inversion clade</taxon>
        <taxon>dalbergioids sensu lato</taxon>
        <taxon>Dalbergieae</taxon>
        <taxon>Pterocarpus clade</taxon>
        <taxon>Arachis</taxon>
    </lineage>
</organism>
<proteinExistence type="predicted"/>
<evidence type="ECO:0000256" key="3">
    <source>
        <dbReference type="ARBA" id="ARBA00023242"/>
    </source>
</evidence>
<keyword evidence="6" id="KW-1185">Reference proteome</keyword>
<gene>
    <name evidence="5" type="ORF">Ahy_B04g072311</name>
</gene>
<keyword evidence="3" id="KW-0539">Nucleus</keyword>
<dbReference type="SUPFAM" id="SSF57959">
    <property type="entry name" value="Leucine zipper domain"/>
    <property type="match status" value="1"/>
</dbReference>
<keyword evidence="2" id="KW-0238">DNA-binding</keyword>